<name>A0A3D8INV0_9HELI</name>
<evidence type="ECO:0000256" key="2">
    <source>
        <dbReference type="ARBA" id="ARBA00010145"/>
    </source>
</evidence>
<feature type="transmembrane region" description="Helical" evidence="8">
    <location>
        <begin position="251"/>
        <end position="271"/>
    </location>
</feature>
<dbReference type="RefSeq" id="WP_115571243.1">
    <property type="nucleotide sequence ID" value="NZ_NXLT01000004.1"/>
</dbReference>
<dbReference type="InterPro" id="IPR038770">
    <property type="entry name" value="Na+/solute_symporter_sf"/>
</dbReference>
<keyword evidence="7 8" id="KW-0472">Membrane</keyword>
<keyword evidence="10" id="KW-1185">Reference proteome</keyword>
<dbReference type="AlphaFoldDB" id="A0A3D8INV0"/>
<feature type="transmembrane region" description="Helical" evidence="8">
    <location>
        <begin position="161"/>
        <end position="186"/>
    </location>
</feature>
<comment type="similarity">
    <text evidence="2">Belongs to the auxin efflux carrier (TC 2.A.69) family.</text>
</comment>
<evidence type="ECO:0000313" key="9">
    <source>
        <dbReference type="EMBL" id="RDU66929.1"/>
    </source>
</evidence>
<comment type="subcellular location">
    <subcellularLocation>
        <location evidence="1">Cell membrane</location>
        <topology evidence="1">Multi-pass membrane protein</topology>
    </subcellularLocation>
</comment>
<feature type="transmembrane region" description="Helical" evidence="8">
    <location>
        <begin position="37"/>
        <end position="54"/>
    </location>
</feature>
<feature type="transmembrane region" description="Helical" evidence="8">
    <location>
        <begin position="60"/>
        <end position="81"/>
    </location>
</feature>
<dbReference type="InterPro" id="IPR004776">
    <property type="entry name" value="Mem_transp_PIN-like"/>
</dbReference>
<keyword evidence="3" id="KW-0813">Transport</keyword>
<gene>
    <name evidence="9" type="ORF">CQA54_06140</name>
</gene>
<evidence type="ECO:0000256" key="5">
    <source>
        <dbReference type="ARBA" id="ARBA00022692"/>
    </source>
</evidence>
<dbReference type="Pfam" id="PF03547">
    <property type="entry name" value="Mem_trans"/>
    <property type="match status" value="2"/>
</dbReference>
<dbReference type="Proteomes" id="UP000256514">
    <property type="component" value="Unassembled WGS sequence"/>
</dbReference>
<dbReference type="PANTHER" id="PTHR36838:SF1">
    <property type="entry name" value="SLR1864 PROTEIN"/>
    <property type="match status" value="1"/>
</dbReference>
<feature type="transmembrane region" description="Helical" evidence="8">
    <location>
        <begin position="221"/>
        <end position="245"/>
    </location>
</feature>
<dbReference type="OrthoDB" id="9786183at2"/>
<dbReference type="GO" id="GO:0055085">
    <property type="term" value="P:transmembrane transport"/>
    <property type="evidence" value="ECO:0007669"/>
    <property type="project" value="InterPro"/>
</dbReference>
<dbReference type="GO" id="GO:0005886">
    <property type="term" value="C:plasma membrane"/>
    <property type="evidence" value="ECO:0007669"/>
    <property type="project" value="UniProtKB-SubCell"/>
</dbReference>
<keyword evidence="6 8" id="KW-1133">Transmembrane helix</keyword>
<evidence type="ECO:0000256" key="1">
    <source>
        <dbReference type="ARBA" id="ARBA00004651"/>
    </source>
</evidence>
<organism evidence="9 10">
    <name type="scientific">Helicobacter equorum</name>
    <dbReference type="NCBI Taxonomy" id="361872"/>
    <lineage>
        <taxon>Bacteria</taxon>
        <taxon>Pseudomonadati</taxon>
        <taxon>Campylobacterota</taxon>
        <taxon>Epsilonproteobacteria</taxon>
        <taxon>Campylobacterales</taxon>
        <taxon>Helicobacteraceae</taxon>
        <taxon>Helicobacter</taxon>
    </lineage>
</organism>
<evidence type="ECO:0000256" key="7">
    <source>
        <dbReference type="ARBA" id="ARBA00023136"/>
    </source>
</evidence>
<feature type="transmembrane region" description="Helical" evidence="8">
    <location>
        <begin position="192"/>
        <end position="214"/>
    </location>
</feature>
<evidence type="ECO:0000256" key="3">
    <source>
        <dbReference type="ARBA" id="ARBA00022448"/>
    </source>
</evidence>
<comment type="caution">
    <text evidence="9">The sequence shown here is derived from an EMBL/GenBank/DDBJ whole genome shotgun (WGS) entry which is preliminary data.</text>
</comment>
<keyword evidence="5 8" id="KW-0812">Transmembrane</keyword>
<dbReference type="Gene3D" id="1.20.1530.20">
    <property type="match status" value="1"/>
</dbReference>
<reference evidence="9 10" key="1">
    <citation type="submission" date="2018-04" db="EMBL/GenBank/DDBJ databases">
        <title>Novel Campyloabacter and Helicobacter Species and Strains.</title>
        <authorList>
            <person name="Mannion A.J."/>
            <person name="Shen Z."/>
            <person name="Fox J.G."/>
        </authorList>
    </citation>
    <scope>NUCLEOTIDE SEQUENCE [LARGE SCALE GENOMIC DNA]</scope>
    <source>
        <strain evidence="9 10">MIT 12-6600</strain>
    </source>
</reference>
<dbReference type="EMBL" id="NXLT01000004">
    <property type="protein sequence ID" value="RDU66929.1"/>
    <property type="molecule type" value="Genomic_DNA"/>
</dbReference>
<feature type="transmembrane region" description="Helical" evidence="8">
    <location>
        <begin position="278"/>
        <end position="301"/>
    </location>
</feature>
<feature type="transmembrane region" description="Helical" evidence="8">
    <location>
        <begin position="93"/>
        <end position="116"/>
    </location>
</feature>
<protein>
    <submittedName>
        <fullName evidence="9">AEC family transporter</fullName>
    </submittedName>
</protein>
<evidence type="ECO:0000256" key="8">
    <source>
        <dbReference type="SAM" id="Phobius"/>
    </source>
</evidence>
<proteinExistence type="inferred from homology"/>
<accession>A0A3D8INV0</accession>
<dbReference type="PANTHER" id="PTHR36838">
    <property type="entry name" value="AUXIN EFFLUX CARRIER FAMILY PROTEIN"/>
    <property type="match status" value="1"/>
</dbReference>
<feature type="transmembrane region" description="Helical" evidence="8">
    <location>
        <begin position="6"/>
        <end position="25"/>
    </location>
</feature>
<evidence type="ECO:0000256" key="6">
    <source>
        <dbReference type="ARBA" id="ARBA00022989"/>
    </source>
</evidence>
<sequence>MFVFEPLFTIFVLLFGGYVAKRLGVLKQKQSKMFLDFALLFALPCLIFENTYKLKFDTELLGVIAIGLCSNVLTTCIIIILGKILRFSKITLVSMALLTCFGNTLFVGIPIISALYPDPQYMGEVICYDALATMLPILLFGSFVINLAYPNKPSLIQNIKAIVIFPPFIALILGLVCSLIKLPSFIFGPITLFGHSATPVALFAIGLSLGFSAIKNSYKSVTLVIIGKMLLAPLIFIGITHILHISSSPSMMIAIFETAMPTMTLAGVMVMKAKLDSNLAVSAIAFGLLFSAVSIPFWVWMLY</sequence>
<keyword evidence="4" id="KW-1003">Cell membrane</keyword>
<evidence type="ECO:0000313" key="10">
    <source>
        <dbReference type="Proteomes" id="UP000256514"/>
    </source>
</evidence>
<evidence type="ECO:0000256" key="4">
    <source>
        <dbReference type="ARBA" id="ARBA00022475"/>
    </source>
</evidence>
<feature type="transmembrane region" description="Helical" evidence="8">
    <location>
        <begin position="128"/>
        <end position="149"/>
    </location>
</feature>